<reference evidence="7" key="1">
    <citation type="submission" date="2016-09" db="EMBL/GenBank/DDBJ databases">
        <title>Genome Sequence of Bathymodiolus thermophilus sulfur-oxidizing gill endosymbiont.</title>
        <authorList>
            <person name="Ponnudurai R."/>
            <person name="Kleiner M."/>
            <person name="Sayavedra L."/>
            <person name="Thuermer A."/>
            <person name="Felbeck H."/>
            <person name="Schlueter R."/>
            <person name="Schweder T."/>
            <person name="Markert S."/>
        </authorList>
    </citation>
    <scope>NUCLEOTIDE SEQUENCE [LARGE SCALE GENOMIC DNA]</scope>
    <source>
        <strain evidence="7">BAT/CrabSpa'14</strain>
    </source>
</reference>
<proteinExistence type="predicted"/>
<keyword evidence="4" id="KW-0067">ATP-binding</keyword>
<dbReference type="GO" id="GO:0005524">
    <property type="term" value="F:ATP binding"/>
    <property type="evidence" value="ECO:0007669"/>
    <property type="project" value="UniProtKB-KW"/>
</dbReference>
<dbReference type="RefSeq" id="WP_143108963.1">
    <property type="nucleotide sequence ID" value="NZ_MIQH01001193.1"/>
</dbReference>
<dbReference type="AlphaFoldDB" id="A0A1J8Q0Q4"/>
<dbReference type="Pfam" id="PF18076">
    <property type="entry name" value="FGAR-AT_N"/>
    <property type="match status" value="1"/>
</dbReference>
<keyword evidence="3" id="KW-0658">Purine biosynthesis</keyword>
<evidence type="ECO:0000256" key="2">
    <source>
        <dbReference type="ARBA" id="ARBA00022741"/>
    </source>
</evidence>
<organism evidence="6 7">
    <name type="scientific">Bathymodiolus thermophilus thioautotrophic gill symbiont</name>
    <dbReference type="NCBI Taxonomy" id="2360"/>
    <lineage>
        <taxon>Bacteria</taxon>
        <taxon>Pseudomonadati</taxon>
        <taxon>Pseudomonadota</taxon>
        <taxon>Gammaproteobacteria</taxon>
        <taxon>sulfur-oxidizing symbionts</taxon>
    </lineage>
</organism>
<sequence>MIKTIKNIQALSGFKQEGLNKKLATLNIKLSGVEFVHFADCTHTLTATEREVLSELLSYEAPFTEVNETQIIVIPRLGTISPWSSKASDIL</sequence>
<dbReference type="SUPFAM" id="SSF82697">
    <property type="entry name" value="PurS-like"/>
    <property type="match status" value="1"/>
</dbReference>
<dbReference type="EMBL" id="MIQH01001193">
    <property type="protein sequence ID" value="OJA03010.1"/>
    <property type="molecule type" value="Genomic_DNA"/>
</dbReference>
<dbReference type="OrthoDB" id="10005708at2"/>
<gene>
    <name evidence="6" type="ORF">BGC33_01220</name>
</gene>
<dbReference type="InterPro" id="IPR040707">
    <property type="entry name" value="FGAR-AT_N"/>
</dbReference>
<accession>A0A1J8Q0Q4</accession>
<evidence type="ECO:0000256" key="4">
    <source>
        <dbReference type="ARBA" id="ARBA00022840"/>
    </source>
</evidence>
<evidence type="ECO:0000313" key="6">
    <source>
        <dbReference type="EMBL" id="OJA03010.1"/>
    </source>
</evidence>
<dbReference type="GO" id="GO:0016874">
    <property type="term" value="F:ligase activity"/>
    <property type="evidence" value="ECO:0007669"/>
    <property type="project" value="UniProtKB-KW"/>
</dbReference>
<dbReference type="GO" id="GO:0006164">
    <property type="term" value="P:purine nucleotide biosynthetic process"/>
    <property type="evidence" value="ECO:0007669"/>
    <property type="project" value="UniProtKB-KW"/>
</dbReference>
<feature type="domain" description="Phosphoribosylformylglycinamidine synthase N-terminal" evidence="5">
    <location>
        <begin position="34"/>
        <end position="91"/>
    </location>
</feature>
<keyword evidence="2" id="KW-0547">Nucleotide-binding</keyword>
<evidence type="ECO:0000313" key="7">
    <source>
        <dbReference type="Proteomes" id="UP000182798"/>
    </source>
</evidence>
<keyword evidence="1" id="KW-0436">Ligase</keyword>
<evidence type="ECO:0000256" key="1">
    <source>
        <dbReference type="ARBA" id="ARBA00022598"/>
    </source>
</evidence>
<dbReference type="Proteomes" id="UP000182798">
    <property type="component" value="Unassembled WGS sequence"/>
</dbReference>
<protein>
    <recommendedName>
        <fullName evidence="5">Phosphoribosylformylglycinamidine synthase N-terminal domain-containing protein</fullName>
    </recommendedName>
</protein>
<evidence type="ECO:0000259" key="5">
    <source>
        <dbReference type="Pfam" id="PF18076"/>
    </source>
</evidence>
<evidence type="ECO:0000256" key="3">
    <source>
        <dbReference type="ARBA" id="ARBA00022755"/>
    </source>
</evidence>
<comment type="caution">
    <text evidence="6">The sequence shown here is derived from an EMBL/GenBank/DDBJ whole genome shotgun (WGS) entry which is preliminary data.</text>
</comment>
<feature type="non-terminal residue" evidence="6">
    <location>
        <position position="91"/>
    </location>
</feature>
<dbReference type="InterPro" id="IPR036604">
    <property type="entry name" value="PurS-like_sf"/>
</dbReference>
<name>A0A1J8Q0Q4_9GAMM</name>